<organism evidence="2 3">
    <name type="scientific">Kocuria carniphila</name>
    <dbReference type="NCBI Taxonomy" id="262208"/>
    <lineage>
        <taxon>Bacteria</taxon>
        <taxon>Bacillati</taxon>
        <taxon>Actinomycetota</taxon>
        <taxon>Actinomycetes</taxon>
        <taxon>Micrococcales</taxon>
        <taxon>Micrococcaceae</taxon>
        <taxon>Kocuria</taxon>
    </lineage>
</organism>
<dbReference type="Proteomes" id="UP001558481">
    <property type="component" value="Unassembled WGS sequence"/>
</dbReference>
<protein>
    <submittedName>
        <fullName evidence="2">Uncharacterized protein</fullName>
    </submittedName>
</protein>
<keyword evidence="3" id="KW-1185">Reference proteome</keyword>
<feature type="region of interest" description="Disordered" evidence="1">
    <location>
        <begin position="262"/>
        <end position="306"/>
    </location>
</feature>
<comment type="caution">
    <text evidence="2">The sequence shown here is derived from an EMBL/GenBank/DDBJ whole genome shotgun (WGS) entry which is preliminary data.</text>
</comment>
<accession>A0ABV3V8J5</accession>
<evidence type="ECO:0000256" key="1">
    <source>
        <dbReference type="SAM" id="MobiDB-lite"/>
    </source>
</evidence>
<proteinExistence type="predicted"/>
<name>A0ABV3V8J5_9MICC</name>
<reference evidence="2 3" key="1">
    <citation type="journal article" date="2024" name="Fungal Genet. Biol.">
        <title>The porcine skin microbiome exhibits broad fungal antagonism.</title>
        <authorList>
            <person name="De La Cruz K.F."/>
            <person name="Townsend E.C."/>
            <person name="Alex Cheong J.Z."/>
            <person name="Salamzade R."/>
            <person name="Liu A."/>
            <person name="Sandstrom S."/>
            <person name="Davila E."/>
            <person name="Huang L."/>
            <person name="Xu K.H."/>
            <person name="Wu S.Y."/>
            <person name="Meudt J.J."/>
            <person name="Shanmuganayagam D."/>
            <person name="Gibson A.L.F."/>
            <person name="Kalan L.R."/>
        </authorList>
    </citation>
    <scope>NUCLEOTIDE SEQUENCE [LARGE SCALE GENOMIC DNA]</scope>
    <source>
        <strain evidence="2 3">LK2625</strain>
    </source>
</reference>
<dbReference type="EMBL" id="JAYWLU010000017">
    <property type="protein sequence ID" value="MEX3595857.1"/>
    <property type="molecule type" value="Genomic_DNA"/>
</dbReference>
<evidence type="ECO:0000313" key="2">
    <source>
        <dbReference type="EMBL" id="MEX3595857.1"/>
    </source>
</evidence>
<dbReference type="RefSeq" id="WP_368629929.1">
    <property type="nucleotide sequence ID" value="NZ_JAYWLU010000017.1"/>
</dbReference>
<gene>
    <name evidence="2" type="ORF">VVR66_14150</name>
</gene>
<evidence type="ECO:0000313" key="3">
    <source>
        <dbReference type="Proteomes" id="UP001558481"/>
    </source>
</evidence>
<feature type="compositionally biased region" description="Basic and acidic residues" evidence="1">
    <location>
        <begin position="277"/>
        <end position="294"/>
    </location>
</feature>
<sequence>MPDSTRPDEVQRVSIEFHIEAADQDAADDIVRTHLERAFADRPGPLGDWEFDAGPPFPDGWDALADTGVLTRLAATFPPPPDPAEHPSSTDTSTLEFEAWVEDCSERVAEIEAMPGRRDEVARLEGFRDQVTHALAAYPIPREPDREDYLVGMAPSYPGEFFDQQYQWDHNTWKTEMRETIASRERLLQDAVSDLDPEAGPAGLPRVDRAPRAQAQELAAERAKTARGWTVLDDVVRMIARSQDGQDPNELLARIRTVVTNGGTIPARAEPPSPTREMLERREDALTTDPDARASTRGQAPEGPRR</sequence>